<protein>
    <submittedName>
        <fullName evidence="2">SIS domain-containing protein</fullName>
    </submittedName>
</protein>
<evidence type="ECO:0000313" key="3">
    <source>
        <dbReference type="Proteomes" id="UP001623592"/>
    </source>
</evidence>
<dbReference type="RefSeq" id="WP_406789385.1">
    <property type="nucleotide sequence ID" value="NZ_JBJIAA010000020.1"/>
</dbReference>
<dbReference type="PIRSF" id="PIRSF009290">
    <property type="entry name" value="FrlB"/>
    <property type="match status" value="1"/>
</dbReference>
<dbReference type="Gene3D" id="1.10.10.2240">
    <property type="match status" value="1"/>
</dbReference>
<proteinExistence type="predicted"/>
<dbReference type="InterPro" id="IPR024713">
    <property type="entry name" value="Fructosamine_deglycase_FrlB"/>
</dbReference>
<dbReference type="EMBL" id="JBJIAA010000020">
    <property type="protein sequence ID" value="MFL0252726.1"/>
    <property type="molecule type" value="Genomic_DNA"/>
</dbReference>
<dbReference type="PROSITE" id="PS51464">
    <property type="entry name" value="SIS"/>
    <property type="match status" value="1"/>
</dbReference>
<evidence type="ECO:0000259" key="1">
    <source>
        <dbReference type="PROSITE" id="PS51464"/>
    </source>
</evidence>
<gene>
    <name evidence="2" type="ORF">ACJDT4_20120</name>
</gene>
<dbReference type="CDD" id="cd05710">
    <property type="entry name" value="SIS_1"/>
    <property type="match status" value="1"/>
</dbReference>
<name>A0ABW8TJK1_9CLOT</name>
<dbReference type="InterPro" id="IPR035488">
    <property type="entry name" value="FrlB_SIS"/>
</dbReference>
<dbReference type="Gene3D" id="3.40.50.10490">
    <property type="entry name" value="Glucose-6-phosphate isomerase like protein, domain 1"/>
    <property type="match status" value="1"/>
</dbReference>
<dbReference type="PANTHER" id="PTHR10937">
    <property type="entry name" value="GLUCOSAMINE--FRUCTOSE-6-PHOSPHATE AMINOTRANSFERASE, ISOMERIZING"/>
    <property type="match status" value="1"/>
</dbReference>
<evidence type="ECO:0000313" key="2">
    <source>
        <dbReference type="EMBL" id="MFL0252726.1"/>
    </source>
</evidence>
<dbReference type="InterPro" id="IPR001347">
    <property type="entry name" value="SIS_dom"/>
</dbReference>
<dbReference type="SUPFAM" id="SSF53697">
    <property type="entry name" value="SIS domain"/>
    <property type="match status" value="1"/>
</dbReference>
<dbReference type="CDD" id="cd05009">
    <property type="entry name" value="SIS_GlmS_GlmD_2"/>
    <property type="match status" value="1"/>
</dbReference>
<comment type="caution">
    <text evidence="2">The sequence shown here is derived from an EMBL/GenBank/DDBJ whole genome shotgun (WGS) entry which is preliminary data.</text>
</comment>
<dbReference type="Pfam" id="PF01380">
    <property type="entry name" value="SIS"/>
    <property type="match status" value="1"/>
</dbReference>
<dbReference type="Proteomes" id="UP001623592">
    <property type="component" value="Unassembled WGS sequence"/>
</dbReference>
<sequence>MDAKKIINQILEEKGKITDVYFVACGGSLVDLYPVSYFIQGESKTIHSMYYTSKEFVISAPKTLTKNSITIVCSHSGNTPEAIEAAKLAKSLGSYVIVFTNNEKSKINSDSFNVIVYPWGDEISVQDEPMGESYALMNELLKAQEDYCEYEKMKDGLSKIDGVIRKAVQVEKDSAVSFADKYSKEPFLYIVGSGASFSQAYGFSICSLMEMQWINCGYIHSAEFFHGPFEVLDKDVLYILLMNEGRTRVMDERVLKFLKKYGSKYAVIDTRNFGIDIIDKDVVDYFNPFVFYKMACLYREELAKVKGHPTSVRRYMGVVEY</sequence>
<dbReference type="InterPro" id="IPR046348">
    <property type="entry name" value="SIS_dom_sf"/>
</dbReference>
<dbReference type="InterPro" id="IPR035490">
    <property type="entry name" value="GlmS/FrlB_SIS"/>
</dbReference>
<keyword evidence="3" id="KW-1185">Reference proteome</keyword>
<dbReference type="PANTHER" id="PTHR10937:SF14">
    <property type="entry name" value="FRUCTOSELYSINE 6-PHOSPHATE DEGLYCASE"/>
    <property type="match status" value="1"/>
</dbReference>
<feature type="domain" description="SIS" evidence="1">
    <location>
        <begin position="6"/>
        <end position="146"/>
    </location>
</feature>
<dbReference type="Gene3D" id="3.40.50.12570">
    <property type="match status" value="1"/>
</dbReference>
<organism evidence="2 3">
    <name type="scientific">Clostridium neuense</name>
    <dbReference type="NCBI Taxonomy" id="1728934"/>
    <lineage>
        <taxon>Bacteria</taxon>
        <taxon>Bacillati</taxon>
        <taxon>Bacillota</taxon>
        <taxon>Clostridia</taxon>
        <taxon>Eubacteriales</taxon>
        <taxon>Clostridiaceae</taxon>
        <taxon>Clostridium</taxon>
    </lineage>
</organism>
<reference evidence="2 3" key="1">
    <citation type="submission" date="2024-11" db="EMBL/GenBank/DDBJ databases">
        <authorList>
            <person name="Heng Y.C."/>
            <person name="Lim A.C.H."/>
            <person name="Lee J.K.Y."/>
            <person name="Kittelmann S."/>
        </authorList>
    </citation>
    <scope>NUCLEOTIDE SEQUENCE [LARGE SCALE GENOMIC DNA]</scope>
    <source>
        <strain evidence="2 3">WILCCON 0114</strain>
    </source>
</reference>
<accession>A0ABW8TJK1</accession>